<proteinExistence type="predicted"/>
<protein>
    <submittedName>
        <fullName evidence="3">Uncharacterized protein</fullName>
    </submittedName>
</protein>
<dbReference type="KEGG" id="acab:QRX50_45070"/>
<feature type="transmembrane region" description="Helical" evidence="2">
    <location>
        <begin position="12"/>
        <end position="33"/>
    </location>
</feature>
<keyword evidence="2" id="KW-0472">Membrane</keyword>
<reference evidence="3 4" key="1">
    <citation type="submission" date="2023-06" db="EMBL/GenBank/DDBJ databases">
        <authorList>
            <person name="Oyuntsetseg B."/>
            <person name="Kim S.B."/>
        </authorList>
    </citation>
    <scope>NUCLEOTIDE SEQUENCE [LARGE SCALE GENOMIC DNA]</scope>
    <source>
        <strain evidence="3 4">2-15</strain>
    </source>
</reference>
<dbReference type="Proteomes" id="UP001236014">
    <property type="component" value="Chromosome"/>
</dbReference>
<keyword evidence="2" id="KW-0812">Transmembrane</keyword>
<dbReference type="EMBL" id="CP127294">
    <property type="protein sequence ID" value="WIX78450.1"/>
    <property type="molecule type" value="Genomic_DNA"/>
</dbReference>
<name>A0A9Y2IG00_9PSEU</name>
<evidence type="ECO:0000313" key="4">
    <source>
        <dbReference type="Proteomes" id="UP001236014"/>
    </source>
</evidence>
<evidence type="ECO:0000256" key="2">
    <source>
        <dbReference type="SAM" id="Phobius"/>
    </source>
</evidence>
<keyword evidence="2" id="KW-1133">Transmembrane helix</keyword>
<organism evidence="3 4">
    <name type="scientific">Amycolatopsis carbonis</name>
    <dbReference type="NCBI Taxonomy" id="715471"/>
    <lineage>
        <taxon>Bacteria</taxon>
        <taxon>Bacillati</taxon>
        <taxon>Actinomycetota</taxon>
        <taxon>Actinomycetes</taxon>
        <taxon>Pseudonocardiales</taxon>
        <taxon>Pseudonocardiaceae</taxon>
        <taxon>Amycolatopsis</taxon>
    </lineage>
</organism>
<sequence length="85" mass="9481">METVLDLLLIRFGLIAAGLVVLGLVLFAVVVSLRRRGKGHHVTTAARFATRVLDERDTRRGTRRGTRPGLGSRVAREALDRFEDR</sequence>
<gene>
    <name evidence="3" type="ORF">QRX50_45070</name>
</gene>
<keyword evidence="4" id="KW-1185">Reference proteome</keyword>
<accession>A0A9Y2IG00</accession>
<dbReference type="AlphaFoldDB" id="A0A9Y2IG00"/>
<feature type="region of interest" description="Disordered" evidence="1">
    <location>
        <begin position="57"/>
        <end position="85"/>
    </location>
</feature>
<evidence type="ECO:0000256" key="1">
    <source>
        <dbReference type="SAM" id="MobiDB-lite"/>
    </source>
</evidence>
<feature type="compositionally biased region" description="Basic and acidic residues" evidence="1">
    <location>
        <begin position="74"/>
        <end position="85"/>
    </location>
</feature>
<evidence type="ECO:0000313" key="3">
    <source>
        <dbReference type="EMBL" id="WIX78450.1"/>
    </source>
</evidence>
<dbReference type="RefSeq" id="WP_285969167.1">
    <property type="nucleotide sequence ID" value="NZ_CP127294.1"/>
</dbReference>